<dbReference type="PANTHER" id="PTHR47074">
    <property type="entry name" value="BNAC02G40300D PROTEIN"/>
    <property type="match status" value="1"/>
</dbReference>
<reference evidence="2" key="2">
    <citation type="submission" date="2023-02" db="EMBL/GenBank/DDBJ databases">
        <authorList>
            <person name="Swenson N.G."/>
            <person name="Wegrzyn J.L."/>
            <person name="Mcevoy S.L."/>
        </authorList>
    </citation>
    <scope>NUCLEOTIDE SEQUENCE</scope>
    <source>
        <strain evidence="2">91603</strain>
        <tissue evidence="2">Leaf</tissue>
    </source>
</reference>
<protein>
    <recommendedName>
        <fullName evidence="1">RNase H type-1 domain-containing protein</fullName>
    </recommendedName>
</protein>
<organism evidence="2 3">
    <name type="scientific">Acer negundo</name>
    <name type="common">Box elder</name>
    <dbReference type="NCBI Taxonomy" id="4023"/>
    <lineage>
        <taxon>Eukaryota</taxon>
        <taxon>Viridiplantae</taxon>
        <taxon>Streptophyta</taxon>
        <taxon>Embryophyta</taxon>
        <taxon>Tracheophyta</taxon>
        <taxon>Spermatophyta</taxon>
        <taxon>Magnoliopsida</taxon>
        <taxon>eudicotyledons</taxon>
        <taxon>Gunneridae</taxon>
        <taxon>Pentapetalae</taxon>
        <taxon>rosids</taxon>
        <taxon>malvids</taxon>
        <taxon>Sapindales</taxon>
        <taxon>Sapindaceae</taxon>
        <taxon>Hippocastanoideae</taxon>
        <taxon>Acereae</taxon>
        <taxon>Acer</taxon>
    </lineage>
</organism>
<dbReference type="SUPFAM" id="SSF53098">
    <property type="entry name" value="Ribonuclease H-like"/>
    <property type="match status" value="1"/>
</dbReference>
<reference evidence="2" key="1">
    <citation type="journal article" date="2022" name="Plant J.">
        <title>Strategies of tolerance reflected in two North American maple genomes.</title>
        <authorList>
            <person name="McEvoy S.L."/>
            <person name="Sezen U.U."/>
            <person name="Trouern-Trend A."/>
            <person name="McMahon S.M."/>
            <person name="Schaberg P.G."/>
            <person name="Yang J."/>
            <person name="Wegrzyn J.L."/>
            <person name="Swenson N.G."/>
        </authorList>
    </citation>
    <scope>NUCLEOTIDE SEQUENCE</scope>
    <source>
        <strain evidence="2">91603</strain>
    </source>
</reference>
<feature type="domain" description="RNase H type-1" evidence="1">
    <location>
        <begin position="20"/>
        <end position="141"/>
    </location>
</feature>
<dbReference type="GO" id="GO:0004523">
    <property type="term" value="F:RNA-DNA hybrid ribonuclease activity"/>
    <property type="evidence" value="ECO:0007669"/>
    <property type="project" value="InterPro"/>
</dbReference>
<dbReference type="AlphaFoldDB" id="A0AAD5P2E3"/>
<dbReference type="PANTHER" id="PTHR47074:SF48">
    <property type="entry name" value="POLYNUCLEOTIDYL TRANSFERASE, RIBONUCLEASE H-LIKE SUPERFAMILY PROTEIN"/>
    <property type="match status" value="1"/>
</dbReference>
<dbReference type="InterPro" id="IPR052929">
    <property type="entry name" value="RNase_H-like_EbsB-rel"/>
</dbReference>
<keyword evidence="3" id="KW-1185">Reference proteome</keyword>
<evidence type="ECO:0000259" key="1">
    <source>
        <dbReference type="Pfam" id="PF13456"/>
    </source>
</evidence>
<comment type="caution">
    <text evidence="2">The sequence shown here is derived from an EMBL/GenBank/DDBJ whole genome shotgun (WGS) entry which is preliminary data.</text>
</comment>
<dbReference type="InterPro" id="IPR012337">
    <property type="entry name" value="RNaseH-like_sf"/>
</dbReference>
<evidence type="ECO:0000313" key="3">
    <source>
        <dbReference type="Proteomes" id="UP001064489"/>
    </source>
</evidence>
<dbReference type="EMBL" id="JAJSOW010000003">
    <property type="protein sequence ID" value="KAI9195822.1"/>
    <property type="molecule type" value="Genomic_DNA"/>
</dbReference>
<dbReference type="Pfam" id="PF13456">
    <property type="entry name" value="RVT_3"/>
    <property type="match status" value="1"/>
</dbReference>
<accession>A0AAD5P2E3</accession>
<name>A0AAD5P2E3_ACENE</name>
<dbReference type="InterPro" id="IPR036397">
    <property type="entry name" value="RNaseH_sf"/>
</dbReference>
<evidence type="ECO:0000313" key="2">
    <source>
        <dbReference type="EMBL" id="KAI9195822.1"/>
    </source>
</evidence>
<gene>
    <name evidence="2" type="ORF">LWI28_018444</name>
</gene>
<dbReference type="GO" id="GO:0003676">
    <property type="term" value="F:nucleic acid binding"/>
    <property type="evidence" value="ECO:0007669"/>
    <property type="project" value="InterPro"/>
</dbReference>
<dbReference type="InterPro" id="IPR044730">
    <property type="entry name" value="RNase_H-like_dom_plant"/>
</dbReference>
<dbReference type="Proteomes" id="UP001064489">
    <property type="component" value="Chromosome 1"/>
</dbReference>
<sequence>MVIPCPVCWQPPSSGLYKLNTDASLDSTSQQIDLGMVIRDQEGFIMGSSAQRVDANFSPKVAEALAILRGLIFAVDIGLLPVSVELDTLEVVSLINSGKDISAGIGLFVEEIRGLLLRNTGCSLGFASGKANSVAHSISKLALSVVKDCFCLESYPPCMEQFVQDDCPG</sequence>
<dbReference type="InterPro" id="IPR002156">
    <property type="entry name" value="RNaseH_domain"/>
</dbReference>
<proteinExistence type="predicted"/>
<dbReference type="Gene3D" id="3.30.420.10">
    <property type="entry name" value="Ribonuclease H-like superfamily/Ribonuclease H"/>
    <property type="match status" value="1"/>
</dbReference>
<dbReference type="CDD" id="cd06222">
    <property type="entry name" value="RNase_H_like"/>
    <property type="match status" value="1"/>
</dbReference>